<dbReference type="PANTHER" id="PTHR33542">
    <property type="entry name" value="SIROHYDROCHLORIN FERROCHELATASE, CHLOROPLASTIC"/>
    <property type="match status" value="1"/>
</dbReference>
<dbReference type="CDD" id="cd03416">
    <property type="entry name" value="CbiX_SirB_N"/>
    <property type="match status" value="1"/>
</dbReference>
<dbReference type="Proteomes" id="UP001548590">
    <property type="component" value="Unassembled WGS sequence"/>
</dbReference>
<organism evidence="3 4">
    <name type="scientific">Uliginosibacterium paludis</name>
    <dbReference type="NCBI Taxonomy" id="1615952"/>
    <lineage>
        <taxon>Bacteria</taxon>
        <taxon>Pseudomonadati</taxon>
        <taxon>Pseudomonadota</taxon>
        <taxon>Betaproteobacteria</taxon>
        <taxon>Rhodocyclales</taxon>
        <taxon>Zoogloeaceae</taxon>
        <taxon>Uliginosibacterium</taxon>
    </lineage>
</organism>
<dbReference type="RefSeq" id="WP_345928368.1">
    <property type="nucleotide sequence ID" value="NZ_JBDIVF010000006.1"/>
</dbReference>
<evidence type="ECO:0000313" key="3">
    <source>
        <dbReference type="EMBL" id="MET1490217.1"/>
    </source>
</evidence>
<sequence length="125" mass="13251">MSEALILFAHGARDPSWAGPLERLRDRVAARAPASQVGVAFLEFMAPSLPEAIDAAVASGATRIEIVPVFLAQGGHVRRDVPVMLEAAAIRHPQADIRLQPVLGEAQAVLDAMADVVLREAAQGR</sequence>
<dbReference type="SUPFAM" id="SSF53800">
    <property type="entry name" value="Chelatase"/>
    <property type="match status" value="1"/>
</dbReference>
<dbReference type="Pfam" id="PF01903">
    <property type="entry name" value="CbiX"/>
    <property type="match status" value="1"/>
</dbReference>
<protein>
    <submittedName>
        <fullName evidence="3">CbiX/SirB N-terminal domain-containing protein</fullName>
    </submittedName>
</protein>
<gene>
    <name evidence="3" type="ORF">ABVT11_10310</name>
</gene>
<keyword evidence="2" id="KW-0456">Lyase</keyword>
<dbReference type="PANTHER" id="PTHR33542:SF5">
    <property type="entry name" value="FERROCHELATASE CHE1"/>
    <property type="match status" value="1"/>
</dbReference>
<accession>A0ABV2CRX3</accession>
<name>A0ABV2CRX3_9RHOO</name>
<evidence type="ECO:0000256" key="2">
    <source>
        <dbReference type="ARBA" id="ARBA00023239"/>
    </source>
</evidence>
<dbReference type="Gene3D" id="3.40.50.1400">
    <property type="match status" value="1"/>
</dbReference>
<keyword evidence="4" id="KW-1185">Reference proteome</keyword>
<proteinExistence type="predicted"/>
<comment type="caution">
    <text evidence="3">The sequence shown here is derived from an EMBL/GenBank/DDBJ whole genome shotgun (WGS) entry which is preliminary data.</text>
</comment>
<evidence type="ECO:0000313" key="4">
    <source>
        <dbReference type="Proteomes" id="UP001548590"/>
    </source>
</evidence>
<dbReference type="EMBL" id="JBEWLZ010000005">
    <property type="protein sequence ID" value="MET1490217.1"/>
    <property type="molecule type" value="Genomic_DNA"/>
</dbReference>
<reference evidence="3 4" key="1">
    <citation type="submission" date="2024-07" db="EMBL/GenBank/DDBJ databases">
        <title>Uliginosibacterium paludis KCTC:42655.</title>
        <authorList>
            <person name="Kim M.K."/>
        </authorList>
    </citation>
    <scope>NUCLEOTIDE SEQUENCE [LARGE SCALE GENOMIC DNA]</scope>
    <source>
        <strain evidence="3 4">KCTC 42655</strain>
    </source>
</reference>
<evidence type="ECO:0000256" key="1">
    <source>
        <dbReference type="ARBA" id="ARBA00022723"/>
    </source>
</evidence>
<keyword evidence="1" id="KW-0479">Metal-binding</keyword>
<dbReference type="InterPro" id="IPR050963">
    <property type="entry name" value="Sirohydro_Cobaltochel/CbiX"/>
</dbReference>
<dbReference type="InterPro" id="IPR002762">
    <property type="entry name" value="CbiX-like"/>
</dbReference>